<dbReference type="EMBL" id="JBHSOJ010000015">
    <property type="protein sequence ID" value="MFC5630762.1"/>
    <property type="molecule type" value="Genomic_DNA"/>
</dbReference>
<evidence type="ECO:0000313" key="1">
    <source>
        <dbReference type="EMBL" id="MFC5630762.1"/>
    </source>
</evidence>
<keyword evidence="2" id="KW-1185">Reference proteome</keyword>
<reference evidence="2" key="1">
    <citation type="journal article" date="2019" name="Int. J. Syst. Evol. Microbiol.">
        <title>The Global Catalogue of Microorganisms (GCM) 10K type strain sequencing project: providing services to taxonomists for standard genome sequencing and annotation.</title>
        <authorList>
            <consortium name="The Broad Institute Genomics Platform"/>
            <consortium name="The Broad Institute Genome Sequencing Center for Infectious Disease"/>
            <person name="Wu L."/>
            <person name="Ma J."/>
        </authorList>
    </citation>
    <scope>NUCLEOTIDE SEQUENCE [LARGE SCALE GENOMIC DNA]</scope>
    <source>
        <strain evidence="2">DT43</strain>
    </source>
</reference>
<protein>
    <submittedName>
        <fullName evidence="1">Uncharacterized protein</fullName>
    </submittedName>
</protein>
<comment type="caution">
    <text evidence="1">The sequence shown here is derived from an EMBL/GenBank/DDBJ whole genome shotgun (WGS) entry which is preliminary data.</text>
</comment>
<name>A0ABW0UB53_9STRE</name>
<gene>
    <name evidence="1" type="ORF">ACFPQ3_03980</name>
</gene>
<evidence type="ECO:0000313" key="2">
    <source>
        <dbReference type="Proteomes" id="UP001596110"/>
    </source>
</evidence>
<organism evidence="1 2">
    <name type="scientific">Streptococcus caledonicus</name>
    <dbReference type="NCBI Taxonomy" id="2614158"/>
    <lineage>
        <taxon>Bacteria</taxon>
        <taxon>Bacillati</taxon>
        <taxon>Bacillota</taxon>
        <taxon>Bacilli</taxon>
        <taxon>Lactobacillales</taxon>
        <taxon>Streptococcaceae</taxon>
        <taxon>Streptococcus</taxon>
    </lineage>
</organism>
<dbReference type="Proteomes" id="UP001596110">
    <property type="component" value="Unassembled WGS sequence"/>
</dbReference>
<accession>A0ABW0UB53</accession>
<proteinExistence type="predicted"/>
<sequence length="243" mass="27883">MGYPVFDESQGQQIVDAILKGYKAYLDVRLKAKEEMIVSAGFAWTKPNYIDDAVSKANLPFITNDTVQHAGQSWEYIEFESENTGLGKVLLIIKGEARLKQNFPNVAKEKDGYLFDLAEINNRFIAEQIKIDNHSSELKLDKIQLELIQDEQFEALTHTESTFDNFLIITHQVDQSYQMTKIQVVMPDARYGKLLELQDLSEYISSSSIDFNDEKYHKFTDLSDINDIEEFGILPRVAIRKQG</sequence>
<dbReference type="RefSeq" id="WP_156806136.1">
    <property type="nucleotide sequence ID" value="NZ_JBHSOJ010000015.1"/>
</dbReference>